<name>A0A7R9KNX7_9ACAR</name>
<evidence type="ECO:0000256" key="9">
    <source>
        <dbReference type="ARBA" id="ARBA00022857"/>
    </source>
</evidence>
<reference evidence="12" key="1">
    <citation type="submission" date="2020-11" db="EMBL/GenBank/DDBJ databases">
        <authorList>
            <person name="Tran Van P."/>
        </authorList>
    </citation>
    <scope>NUCLEOTIDE SEQUENCE</scope>
</reference>
<evidence type="ECO:0000256" key="8">
    <source>
        <dbReference type="ARBA" id="ARBA00022827"/>
    </source>
</evidence>
<dbReference type="CDD" id="cd12959">
    <property type="entry name" value="MMACHC-like"/>
    <property type="match status" value="1"/>
</dbReference>
<evidence type="ECO:0000256" key="5">
    <source>
        <dbReference type="ARBA" id="ARBA00022490"/>
    </source>
</evidence>
<dbReference type="GO" id="GO:0071949">
    <property type="term" value="F:FAD binding"/>
    <property type="evidence" value="ECO:0007669"/>
    <property type="project" value="TreeGrafter"/>
</dbReference>
<keyword evidence="10" id="KW-0560">Oxidoreductase</keyword>
<dbReference type="EMBL" id="OC857479">
    <property type="protein sequence ID" value="CAD7625239.1"/>
    <property type="molecule type" value="Genomic_DNA"/>
</dbReference>
<dbReference type="Proteomes" id="UP000759131">
    <property type="component" value="Unassembled WGS sequence"/>
</dbReference>
<comment type="cofactor">
    <cofactor evidence="2">
        <name>FAD</name>
        <dbReference type="ChEBI" id="CHEBI:57692"/>
    </cofactor>
</comment>
<evidence type="ECO:0000256" key="6">
    <source>
        <dbReference type="ARBA" id="ARBA00022630"/>
    </source>
</evidence>
<keyword evidence="13" id="KW-1185">Reference proteome</keyword>
<keyword evidence="8" id="KW-0274">FAD</keyword>
<keyword evidence="9" id="KW-0521">NADP</keyword>
<evidence type="ECO:0000256" key="1">
    <source>
        <dbReference type="ARBA" id="ARBA00001917"/>
    </source>
</evidence>
<dbReference type="EMBL" id="CAJPIZ010002904">
    <property type="protein sequence ID" value="CAG2105669.1"/>
    <property type="molecule type" value="Genomic_DNA"/>
</dbReference>
<dbReference type="GO" id="GO:0033787">
    <property type="term" value="F:cyanocobalamin reductase (cyanide-eliminating) (NADP+) activity"/>
    <property type="evidence" value="ECO:0007669"/>
    <property type="project" value="TreeGrafter"/>
</dbReference>
<proteinExistence type="inferred from homology"/>
<evidence type="ECO:0000313" key="13">
    <source>
        <dbReference type="Proteomes" id="UP000759131"/>
    </source>
</evidence>
<dbReference type="AlphaFoldDB" id="A0A7R9KNX7"/>
<evidence type="ECO:0000313" key="12">
    <source>
        <dbReference type="EMBL" id="CAD7625239.1"/>
    </source>
</evidence>
<gene>
    <name evidence="12" type="ORF">OSB1V03_LOCUS5674</name>
</gene>
<evidence type="ECO:0000256" key="11">
    <source>
        <dbReference type="ARBA" id="ARBA00031313"/>
    </source>
</evidence>
<keyword evidence="7" id="KW-0288">FMN</keyword>
<sequence>MNLTNLSEEEFECISHQLKSRLSCIGLEEYPFKIQWYNEMVSPKFRLPFDDNCMAFAIISTPDMFELAFLPFLRTRLFDHNSNNDPIDECMKYHLNSIKSDFSGIDVEVIHDFELFMPNRRPKVLVQTAAHVSGAAFYYKPDVIEGISASDRLLGVCIHPRFGGWFAIRGIVVFTSLTTDSLERRQPKDVIQALELKKKLLYKFNIDWKDWSYRDIIPVVKKYSDLQIKYFSLKPCDRKEYLNYLINLQN</sequence>
<dbReference type="InterPro" id="IPR032037">
    <property type="entry name" value="MMACHC"/>
</dbReference>
<comment type="cofactor">
    <cofactor evidence="1">
        <name>FMN</name>
        <dbReference type="ChEBI" id="CHEBI:58210"/>
    </cofactor>
</comment>
<dbReference type="PANTHER" id="PTHR31457">
    <property type="entry name" value="METHYLMALONIC ACIDURIA AND HOMOCYSTINURIA TYPE C PROTEIN"/>
    <property type="match status" value="1"/>
</dbReference>
<dbReference type="GO" id="GO:0032451">
    <property type="term" value="F:demethylase activity"/>
    <property type="evidence" value="ECO:0007669"/>
    <property type="project" value="TreeGrafter"/>
</dbReference>
<protein>
    <recommendedName>
        <fullName evidence="11">Cyanocobalamin reductase (cyanide-eliminating)</fullName>
    </recommendedName>
</protein>
<evidence type="ECO:0000256" key="2">
    <source>
        <dbReference type="ARBA" id="ARBA00001974"/>
    </source>
</evidence>
<evidence type="ECO:0000256" key="7">
    <source>
        <dbReference type="ARBA" id="ARBA00022643"/>
    </source>
</evidence>
<dbReference type="OrthoDB" id="409189at2759"/>
<evidence type="ECO:0000256" key="3">
    <source>
        <dbReference type="ARBA" id="ARBA00004496"/>
    </source>
</evidence>
<comment type="subcellular location">
    <subcellularLocation>
        <location evidence="3">Cytoplasm</location>
    </subcellularLocation>
</comment>
<accession>A0A7R9KNX7</accession>
<dbReference type="PANTHER" id="PTHR31457:SF2">
    <property type="entry name" value="CYANOCOBALAMIN REDUCTASE _ ALKYLCOBALAMIN DEALKYLASE"/>
    <property type="match status" value="1"/>
</dbReference>
<comment type="similarity">
    <text evidence="4">Belongs to the MMACHC family.</text>
</comment>
<dbReference type="Pfam" id="PF16690">
    <property type="entry name" value="MMACHC"/>
    <property type="match status" value="1"/>
</dbReference>
<dbReference type="GO" id="GO:0009235">
    <property type="term" value="P:cobalamin metabolic process"/>
    <property type="evidence" value="ECO:0007669"/>
    <property type="project" value="TreeGrafter"/>
</dbReference>
<dbReference type="GO" id="GO:0005737">
    <property type="term" value="C:cytoplasm"/>
    <property type="evidence" value="ECO:0007669"/>
    <property type="project" value="UniProtKB-SubCell"/>
</dbReference>
<evidence type="ECO:0000256" key="10">
    <source>
        <dbReference type="ARBA" id="ARBA00023002"/>
    </source>
</evidence>
<keyword evidence="5" id="KW-0963">Cytoplasm</keyword>
<evidence type="ECO:0000256" key="4">
    <source>
        <dbReference type="ARBA" id="ARBA00007762"/>
    </source>
</evidence>
<keyword evidence="6" id="KW-0285">Flavoprotein</keyword>
<organism evidence="12">
    <name type="scientific">Medioppia subpectinata</name>
    <dbReference type="NCBI Taxonomy" id="1979941"/>
    <lineage>
        <taxon>Eukaryota</taxon>
        <taxon>Metazoa</taxon>
        <taxon>Ecdysozoa</taxon>
        <taxon>Arthropoda</taxon>
        <taxon>Chelicerata</taxon>
        <taxon>Arachnida</taxon>
        <taxon>Acari</taxon>
        <taxon>Acariformes</taxon>
        <taxon>Sarcoptiformes</taxon>
        <taxon>Oribatida</taxon>
        <taxon>Brachypylina</taxon>
        <taxon>Oppioidea</taxon>
        <taxon>Oppiidae</taxon>
        <taxon>Medioppia</taxon>
    </lineage>
</organism>